<dbReference type="GO" id="GO:0043590">
    <property type="term" value="C:bacterial nucleoid"/>
    <property type="evidence" value="ECO:0007669"/>
    <property type="project" value="TreeGrafter"/>
</dbReference>
<dbReference type="Gene3D" id="2.40.50.140">
    <property type="entry name" value="Nucleic acid-binding proteins"/>
    <property type="match status" value="1"/>
</dbReference>
<dbReference type="PANTHER" id="PTHR33991:SF1">
    <property type="entry name" value="DNA REPAIR PROTEIN RECO"/>
    <property type="match status" value="1"/>
</dbReference>
<comment type="function">
    <text evidence="7">Involved in DNA repair and RecF pathway recombination.</text>
</comment>
<sequence>MLSKTEAVVLKAMKYRETSKIVTLYTRKFGKINVIAKGAMLTTSKFGASLEPMSYILAVLYKKETRELQFLSQADVIKPFLNLYSDYNKMTLGLSICELVYKLIKFEEGNQNIFKLLVDTLDKLNEVRKNEINLLWFFIIHLLEESGFKINFNSCVLCGEKFTEKNLAQKIFFVVDKGGFLCSKCGFDKGENSYSIATFKSLAWLERAKIESVTNLKIQSNINSEMQNLLSDYIKAHFDEPVNLKSLEIYYKLK</sequence>
<evidence type="ECO:0000313" key="10">
    <source>
        <dbReference type="Proteomes" id="UP000243065"/>
    </source>
</evidence>
<evidence type="ECO:0000256" key="1">
    <source>
        <dbReference type="ARBA" id="ARBA00007452"/>
    </source>
</evidence>
<accession>A0A656DC02</accession>
<comment type="similarity">
    <text evidence="1 7">Belongs to the RecO family.</text>
</comment>
<dbReference type="Gene3D" id="1.20.1440.120">
    <property type="entry name" value="Recombination protein O, C-terminal domain"/>
    <property type="match status" value="1"/>
</dbReference>
<proteinExistence type="inferred from homology"/>
<evidence type="ECO:0000256" key="3">
    <source>
        <dbReference type="ARBA" id="ARBA00022763"/>
    </source>
</evidence>
<dbReference type="SUPFAM" id="SSF50249">
    <property type="entry name" value="Nucleic acid-binding proteins"/>
    <property type="match status" value="1"/>
</dbReference>
<dbReference type="InterPro" id="IPR037278">
    <property type="entry name" value="ARFGAP/RecO"/>
</dbReference>
<keyword evidence="10" id="KW-1185">Reference proteome</keyword>
<dbReference type="EMBL" id="CZVU01000100">
    <property type="protein sequence ID" value="CUT04766.1"/>
    <property type="molecule type" value="Genomic_DNA"/>
</dbReference>
<dbReference type="PANTHER" id="PTHR33991">
    <property type="entry name" value="DNA REPAIR PROTEIN RECO"/>
    <property type="match status" value="1"/>
</dbReference>
<dbReference type="Proteomes" id="UP000243065">
    <property type="component" value="Unassembled WGS sequence"/>
</dbReference>
<evidence type="ECO:0000256" key="7">
    <source>
        <dbReference type="HAMAP-Rule" id="MF_00201"/>
    </source>
</evidence>
<dbReference type="RefSeq" id="WP_072150853.1">
    <property type="nucleotide sequence ID" value="NZ_CZVU01000100.1"/>
</dbReference>
<dbReference type="GO" id="GO:0006310">
    <property type="term" value="P:DNA recombination"/>
    <property type="evidence" value="ECO:0007669"/>
    <property type="project" value="UniProtKB-UniRule"/>
</dbReference>
<dbReference type="Pfam" id="PF02565">
    <property type="entry name" value="RecO_C"/>
    <property type="match status" value="1"/>
</dbReference>
<evidence type="ECO:0000256" key="4">
    <source>
        <dbReference type="ARBA" id="ARBA00023172"/>
    </source>
</evidence>
<dbReference type="NCBIfam" id="TIGR00613">
    <property type="entry name" value="reco"/>
    <property type="match status" value="1"/>
</dbReference>
<evidence type="ECO:0000256" key="5">
    <source>
        <dbReference type="ARBA" id="ARBA00023204"/>
    </source>
</evidence>
<evidence type="ECO:0000259" key="8">
    <source>
        <dbReference type="Pfam" id="PF11967"/>
    </source>
</evidence>
<dbReference type="Pfam" id="PF11967">
    <property type="entry name" value="RecO_N"/>
    <property type="match status" value="1"/>
</dbReference>
<dbReference type="InterPro" id="IPR022572">
    <property type="entry name" value="DNA_rep/recomb_RecO_N"/>
</dbReference>
<feature type="domain" description="DNA replication/recombination mediator RecO N-terminal" evidence="8">
    <location>
        <begin position="1"/>
        <end position="80"/>
    </location>
</feature>
<dbReference type="GO" id="GO:0006302">
    <property type="term" value="P:double-strand break repair"/>
    <property type="evidence" value="ECO:0007669"/>
    <property type="project" value="TreeGrafter"/>
</dbReference>
<reference evidence="9 10" key="1">
    <citation type="submission" date="2015-11" db="EMBL/GenBank/DDBJ databases">
        <authorList>
            <person name="Varghese N."/>
        </authorList>
    </citation>
    <scope>NUCLEOTIDE SEQUENCE [LARGE SCALE GENOMIC DNA]</scope>
    <source>
        <strain evidence="9 10">JGI-24</strain>
    </source>
</reference>
<evidence type="ECO:0000313" key="9">
    <source>
        <dbReference type="EMBL" id="CUT04766.1"/>
    </source>
</evidence>
<dbReference type="InterPro" id="IPR042242">
    <property type="entry name" value="RecO_C"/>
</dbReference>
<dbReference type="SUPFAM" id="SSF57863">
    <property type="entry name" value="ArfGap/RecO-like zinc finger"/>
    <property type="match status" value="1"/>
</dbReference>
<name>A0A656DC02_KRYT1</name>
<evidence type="ECO:0000256" key="6">
    <source>
        <dbReference type="ARBA" id="ARBA00033409"/>
    </source>
</evidence>
<dbReference type="HAMAP" id="MF_00201">
    <property type="entry name" value="RecO"/>
    <property type="match status" value="1"/>
</dbReference>
<dbReference type="InterPro" id="IPR003717">
    <property type="entry name" value="RecO"/>
</dbReference>
<protein>
    <recommendedName>
        <fullName evidence="2 7">DNA repair protein RecO</fullName>
    </recommendedName>
    <alternativeName>
        <fullName evidence="6 7">Recombination protein O</fullName>
    </alternativeName>
</protein>
<keyword evidence="4 7" id="KW-0233">DNA recombination</keyword>
<gene>
    <name evidence="7" type="primary">recO</name>
    <name evidence="9" type="ORF">JGI24_01558</name>
</gene>
<evidence type="ECO:0000256" key="2">
    <source>
        <dbReference type="ARBA" id="ARBA00021310"/>
    </source>
</evidence>
<keyword evidence="5 7" id="KW-0234">DNA repair</keyword>
<dbReference type="InterPro" id="IPR012340">
    <property type="entry name" value="NA-bd_OB-fold"/>
</dbReference>
<organism evidence="9 10">
    <name type="scientific">Kryptobacter tengchongensis</name>
    <dbReference type="NCBI Taxonomy" id="1643429"/>
    <lineage>
        <taxon>Bacteria</taxon>
        <taxon>Pseudomonadati</taxon>
        <taxon>Candidatus Kryptoniota</taxon>
        <taxon>Candidatus Kryptobacter</taxon>
    </lineage>
</organism>
<keyword evidence="3 7" id="KW-0227">DNA damage</keyword>
<dbReference type="OrthoDB" id="9789152at2"/>
<dbReference type="AlphaFoldDB" id="A0A656DC02"/>